<evidence type="ECO:0000313" key="3">
    <source>
        <dbReference type="Proteomes" id="UP000028547"/>
    </source>
</evidence>
<sequence length="242" mass="27448">MRETYYTGSYWGCRKDSAEECARRAEAFFHLLSQCDPIYTHWFEQADSLKKALQLQFEPTCETFVRFFKKRKYQEGRDGFSFSAWTGHKEEDRGGLVTLHCGSAAEFSSNNCLLYLPGEEAEVQRVLEVTVLEKVLRAMIMAWEPDWAVVTSDELRGALSQTSRAGTFVGWMTYLSRSRGEVPALPEPVRVQPVEDKGTLLLLTPERLTASNPEHLALGRHVQEVLSARGLLEPVVSRRPAT</sequence>
<comment type="caution">
    <text evidence="2">The sequence shown here is derived from an EMBL/GenBank/DDBJ whole genome shotgun (WGS) entry which is preliminary data.</text>
</comment>
<proteinExistence type="predicted"/>
<evidence type="ECO:0000313" key="2">
    <source>
        <dbReference type="EMBL" id="KFA91997.1"/>
    </source>
</evidence>
<organism evidence="2 3">
    <name type="scientific">Archangium violaceum Cb vi76</name>
    <dbReference type="NCBI Taxonomy" id="1406225"/>
    <lineage>
        <taxon>Bacteria</taxon>
        <taxon>Pseudomonadati</taxon>
        <taxon>Myxococcota</taxon>
        <taxon>Myxococcia</taxon>
        <taxon>Myxococcales</taxon>
        <taxon>Cystobacterineae</taxon>
        <taxon>Archangiaceae</taxon>
        <taxon>Archangium</taxon>
    </lineage>
</organism>
<evidence type="ECO:0000259" key="1">
    <source>
        <dbReference type="Pfam" id="PF15579"/>
    </source>
</evidence>
<accession>A0A084SU62</accession>
<feature type="domain" description="Immunity protein 52" evidence="1">
    <location>
        <begin position="3"/>
        <end position="234"/>
    </location>
</feature>
<dbReference type="Proteomes" id="UP000028547">
    <property type="component" value="Unassembled WGS sequence"/>
</dbReference>
<dbReference type="EMBL" id="JPMI01000112">
    <property type="protein sequence ID" value="KFA91997.1"/>
    <property type="molecule type" value="Genomic_DNA"/>
</dbReference>
<dbReference type="InterPro" id="IPR028969">
    <property type="entry name" value="Imm52"/>
</dbReference>
<reference evidence="2 3" key="1">
    <citation type="submission" date="2014-07" db="EMBL/GenBank/DDBJ databases">
        <title>Draft Genome Sequence of Gephyronic Acid Producer, Cystobacter violaceus Strain Cb vi76.</title>
        <authorList>
            <person name="Stevens D.C."/>
            <person name="Young J."/>
            <person name="Carmichael R."/>
            <person name="Tan J."/>
            <person name="Taylor R.E."/>
        </authorList>
    </citation>
    <scope>NUCLEOTIDE SEQUENCE [LARGE SCALE GENOMIC DNA]</scope>
    <source>
        <strain evidence="2 3">Cb vi76</strain>
    </source>
</reference>
<dbReference type="RefSeq" id="WP_043396493.1">
    <property type="nucleotide sequence ID" value="NZ_JPMI01000112.1"/>
</dbReference>
<protein>
    <recommendedName>
        <fullName evidence="1">Immunity protein 52 domain-containing protein</fullName>
    </recommendedName>
</protein>
<name>A0A084SU62_9BACT</name>
<gene>
    <name evidence="2" type="ORF">Q664_18125</name>
</gene>
<dbReference type="AlphaFoldDB" id="A0A084SU62"/>
<dbReference type="Pfam" id="PF15579">
    <property type="entry name" value="Imm52"/>
    <property type="match status" value="1"/>
</dbReference>